<organism evidence="1">
    <name type="scientific">Chrysochromulina parva virus BQ2</name>
    <dbReference type="NCBI Taxonomy" id="3070831"/>
    <lineage>
        <taxon>Viruses</taxon>
        <taxon>Varidnaviria</taxon>
        <taxon>Bamfordvirae</taxon>
        <taxon>Nucleocytoviricota</taxon>
        <taxon>Megaviricetes</taxon>
        <taxon>Imitervirales</taxon>
        <taxon>Mesomimiviridae</taxon>
        <taxon>Tethysvirus</taxon>
        <taxon>Tethysvirus ontarioense</taxon>
    </lineage>
</organism>
<protein>
    <submittedName>
        <fullName evidence="1">Uncharacterized protein</fullName>
    </submittedName>
</protein>
<keyword evidence="2" id="KW-1185">Reference proteome</keyword>
<evidence type="ECO:0000313" key="2">
    <source>
        <dbReference type="Proteomes" id="UP000317856"/>
    </source>
</evidence>
<sequence>MTSTIAYPYIFDSMSRIGNDSPAIDQRNIQNVNNANYNLENYYPSCPMSKAQDFALAQPYVFYKGSHEGGIKGCEIEANNDLKYTHISRPACKLTLVTRPFLTVPYLGKGLGDCDMEFQLKTGQFDLNKKTVNNTMEQSFSEYKNYPLIDSIKETVSNSAYIIEDDAMKGWQRGGMSAREFARNQDTKQ</sequence>
<dbReference type="EMBL" id="MH918795">
    <property type="protein sequence ID" value="QDF45910.1"/>
    <property type="molecule type" value="Genomic_DNA"/>
</dbReference>
<name>A0A4Y6GSZ6_9VIRU</name>
<dbReference type="Proteomes" id="UP000317856">
    <property type="component" value="Segment"/>
</dbReference>
<reference evidence="1" key="1">
    <citation type="journal article" date="2019" name="Front. Microbiol.">
        <title>Genome and Environmental Activity of a Chrysochromulina parva Virus and Its Virophages.</title>
        <authorList>
            <person name="Stough J.M.A."/>
            <person name="Yutin N."/>
            <person name="Chaban Y.V."/>
            <person name="Moniruzzaman M."/>
            <person name="Gann E.R."/>
            <person name="Pound H.L."/>
            <person name="Steffen M.M."/>
            <person name="Black J.N."/>
            <person name="Koonin E.V."/>
            <person name="Wilhelm S.W."/>
            <person name="Short S.M."/>
        </authorList>
    </citation>
    <scope>NUCLEOTIDE SEQUENCE [LARGE SCALE GENOMIC DNA]</scope>
    <source>
        <strain evidence="1">BQ2</strain>
    </source>
</reference>
<proteinExistence type="predicted"/>
<evidence type="ECO:0000313" key="1">
    <source>
        <dbReference type="EMBL" id="QDF45910.1"/>
    </source>
</evidence>
<accession>A0A4Y6GSZ6</accession>